<feature type="domain" description="CsgH-like" evidence="2">
    <location>
        <begin position="36"/>
        <end position="121"/>
    </location>
</feature>
<dbReference type="OrthoDB" id="883947at2"/>
<feature type="chain" id="PRO_5015905636" description="CsgH-like domain-containing protein" evidence="1">
    <location>
        <begin position="23"/>
        <end position="126"/>
    </location>
</feature>
<feature type="signal peptide" evidence="1">
    <location>
        <begin position="1"/>
        <end position="22"/>
    </location>
</feature>
<dbReference type="InterPro" id="IPR048632">
    <property type="entry name" value="CsgH-like"/>
</dbReference>
<name>A0A2W7Q321_9RHOB</name>
<dbReference type="RefSeq" id="WP_071468352.1">
    <property type="nucleotide sequence ID" value="NZ_MEHT01000005.1"/>
</dbReference>
<proteinExistence type="predicted"/>
<dbReference type="Gene3D" id="2.60.40.2420">
    <property type="match status" value="1"/>
</dbReference>
<evidence type="ECO:0000313" key="3">
    <source>
        <dbReference type="EMBL" id="PZX42353.1"/>
    </source>
</evidence>
<dbReference type="Pfam" id="PF21112">
    <property type="entry name" value="CsgH"/>
    <property type="match status" value="1"/>
</dbReference>
<dbReference type="Proteomes" id="UP000249364">
    <property type="component" value="Unassembled WGS sequence"/>
</dbReference>
<evidence type="ECO:0000256" key="1">
    <source>
        <dbReference type="SAM" id="SignalP"/>
    </source>
</evidence>
<gene>
    <name evidence="3" type="ORF">LY56_02048</name>
</gene>
<dbReference type="AlphaFoldDB" id="A0A2W7Q321"/>
<evidence type="ECO:0000259" key="2">
    <source>
        <dbReference type="Pfam" id="PF21112"/>
    </source>
</evidence>
<sequence length="126" mass="13190">MSAIPYTIAALVITGAACTASLATSQAEKAPEALVCALEVSERQQIVTITATARAPKATSGTYTLEIDQRSAGGRATIRQGGEFDLKAGEKTTLSEAQFRGKAREFHAELTVTANGQSKTCRSAKI</sequence>
<dbReference type="STRING" id="121821.GCA_001870675_01615"/>
<keyword evidence="1" id="KW-0732">Signal</keyword>
<organism evidence="3 4">
    <name type="scientific">Roseinatronobacter thiooxidans</name>
    <dbReference type="NCBI Taxonomy" id="121821"/>
    <lineage>
        <taxon>Bacteria</taxon>
        <taxon>Pseudomonadati</taxon>
        <taxon>Pseudomonadota</taxon>
        <taxon>Alphaproteobacteria</taxon>
        <taxon>Rhodobacterales</taxon>
        <taxon>Paracoccaceae</taxon>
        <taxon>Roseinatronobacter</taxon>
    </lineage>
</organism>
<reference evidence="3 4" key="1">
    <citation type="submission" date="2018-06" db="EMBL/GenBank/DDBJ databases">
        <title>Genomic Encyclopedia of Archaeal and Bacterial Type Strains, Phase II (KMG-II): from individual species to whole genera.</title>
        <authorList>
            <person name="Goeker M."/>
        </authorList>
    </citation>
    <scope>NUCLEOTIDE SEQUENCE [LARGE SCALE GENOMIC DNA]</scope>
    <source>
        <strain evidence="3 4">DSM 13087</strain>
    </source>
</reference>
<dbReference type="InterPro" id="IPR053722">
    <property type="entry name" value="Curli_assembly_CsgC/AgfC"/>
</dbReference>
<keyword evidence="4" id="KW-1185">Reference proteome</keyword>
<protein>
    <recommendedName>
        <fullName evidence="2">CsgH-like domain-containing protein</fullName>
    </recommendedName>
</protein>
<accession>A0A2W7Q321</accession>
<comment type="caution">
    <text evidence="3">The sequence shown here is derived from an EMBL/GenBank/DDBJ whole genome shotgun (WGS) entry which is preliminary data.</text>
</comment>
<dbReference type="InterPro" id="IPR047726">
    <property type="entry name" value="CsgH_dom"/>
</dbReference>
<evidence type="ECO:0000313" key="4">
    <source>
        <dbReference type="Proteomes" id="UP000249364"/>
    </source>
</evidence>
<dbReference type="EMBL" id="QKZQ01000008">
    <property type="protein sequence ID" value="PZX42353.1"/>
    <property type="molecule type" value="Genomic_DNA"/>
</dbReference>
<dbReference type="NCBIfam" id="NF041112">
    <property type="entry name" value="chap_CsgH_alph"/>
    <property type="match status" value="1"/>
</dbReference>